<protein>
    <submittedName>
        <fullName evidence="1">Uncharacterized protein</fullName>
    </submittedName>
</protein>
<sequence length="264" mass="30265">MQIRPFTVMLRRFTVVRFDRPELLHRLSLQEKSPIFELRDQDFPLLTTSDNHSNKRWNIAQPRTTIESNFLRTSDTEKIFQSINDNLAMLIDSSKRLENKVDLLSSNMKTVTLDTQLHQAVLADNIHIMKDFIQYFIRATFSTGKIERVSLVPVANEYYSRFHAASSRLINGFQLNHQVQLILTSYNNTHVTPCVLVRVETSRTRMVTHVSVPIPVHAPSVTFLRAPSAHNVTCAHQNARSDMGNIVQTDLQSSSVYKSAQNDK</sequence>
<name>A0A814ZS22_9BILA</name>
<proteinExistence type="predicted"/>
<dbReference type="AlphaFoldDB" id="A0A814ZS22"/>
<evidence type="ECO:0000313" key="2">
    <source>
        <dbReference type="Proteomes" id="UP000663834"/>
    </source>
</evidence>
<comment type="caution">
    <text evidence="1">The sequence shown here is derived from an EMBL/GenBank/DDBJ whole genome shotgun (WGS) entry which is preliminary data.</text>
</comment>
<dbReference type="EMBL" id="CAJNOW010000128">
    <property type="protein sequence ID" value="CAF1245336.1"/>
    <property type="molecule type" value="Genomic_DNA"/>
</dbReference>
<organism evidence="1 2">
    <name type="scientific">Rotaria magnacalcarata</name>
    <dbReference type="NCBI Taxonomy" id="392030"/>
    <lineage>
        <taxon>Eukaryota</taxon>
        <taxon>Metazoa</taxon>
        <taxon>Spiralia</taxon>
        <taxon>Gnathifera</taxon>
        <taxon>Rotifera</taxon>
        <taxon>Eurotatoria</taxon>
        <taxon>Bdelloidea</taxon>
        <taxon>Philodinida</taxon>
        <taxon>Philodinidae</taxon>
        <taxon>Rotaria</taxon>
    </lineage>
</organism>
<reference evidence="1" key="1">
    <citation type="submission" date="2021-02" db="EMBL/GenBank/DDBJ databases">
        <authorList>
            <person name="Nowell W R."/>
        </authorList>
    </citation>
    <scope>NUCLEOTIDE SEQUENCE</scope>
</reference>
<gene>
    <name evidence="1" type="ORF">KQP761_LOCUS2006</name>
</gene>
<evidence type="ECO:0000313" key="1">
    <source>
        <dbReference type="EMBL" id="CAF1245336.1"/>
    </source>
</evidence>
<dbReference type="Proteomes" id="UP000663834">
    <property type="component" value="Unassembled WGS sequence"/>
</dbReference>
<accession>A0A814ZS22</accession>